<name>A0A0R1F1J5_9LACO</name>
<organism evidence="1 2">
    <name type="scientific">Loigolactobacillus coryniformis subsp. coryniformis KCTC 3167 = DSM 20001</name>
    <dbReference type="NCBI Taxonomy" id="913848"/>
    <lineage>
        <taxon>Bacteria</taxon>
        <taxon>Bacillati</taxon>
        <taxon>Bacillota</taxon>
        <taxon>Bacilli</taxon>
        <taxon>Lactobacillales</taxon>
        <taxon>Lactobacillaceae</taxon>
        <taxon>Loigolactobacillus</taxon>
    </lineage>
</organism>
<dbReference type="GeneID" id="65916244"/>
<evidence type="ECO:0000313" key="1">
    <source>
        <dbReference type="EMBL" id="KRK15707.1"/>
    </source>
</evidence>
<comment type="caution">
    <text evidence="1">The sequence shown here is derived from an EMBL/GenBank/DDBJ whole genome shotgun (WGS) entry which is preliminary data.</text>
</comment>
<accession>A0A0R1F1J5</accession>
<reference evidence="1 2" key="1">
    <citation type="journal article" date="2015" name="Genome Announc.">
        <title>Expanding the biotechnology potential of lactobacilli through comparative genomics of 213 strains and associated genera.</title>
        <authorList>
            <person name="Sun Z."/>
            <person name="Harris H.M."/>
            <person name="McCann A."/>
            <person name="Guo C."/>
            <person name="Argimon S."/>
            <person name="Zhang W."/>
            <person name="Yang X."/>
            <person name="Jeffery I.B."/>
            <person name="Cooney J.C."/>
            <person name="Kagawa T.F."/>
            <person name="Liu W."/>
            <person name="Song Y."/>
            <person name="Salvetti E."/>
            <person name="Wrobel A."/>
            <person name="Rasinkangas P."/>
            <person name="Parkhill J."/>
            <person name="Rea M.C."/>
            <person name="O'Sullivan O."/>
            <person name="Ritari J."/>
            <person name="Douillard F.P."/>
            <person name="Paul Ross R."/>
            <person name="Yang R."/>
            <person name="Briner A.E."/>
            <person name="Felis G.E."/>
            <person name="de Vos W.M."/>
            <person name="Barrangou R."/>
            <person name="Klaenhammer T.R."/>
            <person name="Caufield P.W."/>
            <person name="Cui Y."/>
            <person name="Zhang H."/>
            <person name="O'Toole P.W."/>
        </authorList>
    </citation>
    <scope>NUCLEOTIDE SEQUENCE [LARGE SCALE GENOMIC DNA]</scope>
    <source>
        <strain evidence="1 2">DSM 20001</strain>
    </source>
</reference>
<dbReference type="EMBL" id="AZCN01000043">
    <property type="protein sequence ID" value="KRK15707.1"/>
    <property type="molecule type" value="Genomic_DNA"/>
</dbReference>
<evidence type="ECO:0000313" key="2">
    <source>
        <dbReference type="Proteomes" id="UP000051181"/>
    </source>
</evidence>
<protein>
    <submittedName>
        <fullName evidence="1">Uncharacterized protein</fullName>
    </submittedName>
</protein>
<proteinExistence type="predicted"/>
<dbReference type="PATRIC" id="fig|913848.6.peg.1643"/>
<dbReference type="Proteomes" id="UP000051181">
    <property type="component" value="Unassembled WGS sequence"/>
</dbReference>
<gene>
    <name evidence="1" type="ORF">FD22_GL001604</name>
</gene>
<dbReference type="AlphaFoldDB" id="A0A0R1F1J5"/>
<sequence>MGYRNGERDELTLTVVEPWQRQSGEYYLLLQDRKGQQYEWQQSYPRRLFEHTGSAFRLCTGDQLVVKFTVRVLLQNQHYSIQHVFIKQIRHLVARPDLPPEKQRELKRLEAELAEGKSLYETY</sequence>
<dbReference type="RefSeq" id="WP_010010882.1">
    <property type="nucleotide sequence ID" value="NZ_AZCN01000043.1"/>
</dbReference>